<protein>
    <submittedName>
        <fullName evidence="3">Putative phospholipase D protein</fullName>
    </submittedName>
</protein>
<dbReference type="CDD" id="cd09113">
    <property type="entry name" value="PLDc_ymdC_like_2"/>
    <property type="match status" value="1"/>
</dbReference>
<dbReference type="SMART" id="SM00155">
    <property type="entry name" value="PLDc"/>
    <property type="match status" value="2"/>
</dbReference>
<gene>
    <name evidence="3" type="ordered locus">Mpe_A3742</name>
</gene>
<dbReference type="Pfam" id="PF13091">
    <property type="entry name" value="PLDc_2"/>
    <property type="match status" value="2"/>
</dbReference>
<dbReference type="Gene3D" id="3.30.870.10">
    <property type="entry name" value="Endonuclease Chain A"/>
    <property type="match status" value="2"/>
</dbReference>
<dbReference type="InterPro" id="IPR001736">
    <property type="entry name" value="PLipase_D/transphosphatidylase"/>
</dbReference>
<sequence>MGAAWHHRREAAAMPSFASDLPTPRPRHRVVPLTLWRVAMLLAWLGLAGCSSLPSRPPLPDEAALPAATAGALAAQVAPLVQAHPGRSGFVPLDSGLDAFAARVWLVDRAGSSLDIQTYIWRSDRTGRWLLTRLQAAAERGVRVRLLLDDGNGSPTLDGLLSQLDAHPGAEVRFFNPYPHRGLGRAWDLATDFSRLHRRMHNKTFNADGVVTILGGRNVGDEYFGAAADMEFADLDVLAVGPIVGEVSASFDAYWNSASAYPRRSLLLPGNDRPLTPEQQAALDEASAYAKDLRERPRVERWRERGPQASDFVWGRSTLFVDPPDKVLKQAGESELMLPRLARTLGNADRSIDIVSPYFVPTDDGVAAFTALHDRGVRLRVLTNSLAATDVSAVHAGYAPYRPALLDGGVELYELRPVPAPEGRARGRLLGLGSSRASLHAKTFAVDGERVFIGSFNFDPRSAWLNTEIGVLLEHPGLAQRIGQAFDTEVPRQAWQVTRDPDRGPDALRWRGQTPEGQPIELTEEPEAGWLTRLWVWLLSWLPIDGLL</sequence>
<dbReference type="InterPro" id="IPR025202">
    <property type="entry name" value="PLD-like_dom"/>
</dbReference>
<evidence type="ECO:0000313" key="3">
    <source>
        <dbReference type="EMBL" id="ABM96695.1"/>
    </source>
</evidence>
<name>A2SMA6_METPP</name>
<organism evidence="3 4">
    <name type="scientific">Methylibium petroleiphilum (strain ATCC BAA-1232 / LMG 22953 / PM1)</name>
    <dbReference type="NCBI Taxonomy" id="420662"/>
    <lineage>
        <taxon>Bacteria</taxon>
        <taxon>Pseudomonadati</taxon>
        <taxon>Pseudomonadota</taxon>
        <taxon>Betaproteobacteria</taxon>
        <taxon>Burkholderiales</taxon>
        <taxon>Sphaerotilaceae</taxon>
        <taxon>Methylibium</taxon>
    </lineage>
</organism>
<feature type="region of interest" description="Disordered" evidence="1">
    <location>
        <begin position="498"/>
        <end position="517"/>
    </location>
</feature>
<dbReference type="PANTHER" id="PTHR21248:SF12">
    <property type="entry name" value="CARDIOLIPIN SYNTHASE C"/>
    <property type="match status" value="1"/>
</dbReference>
<feature type="domain" description="PLD phosphodiesterase" evidence="2">
    <location>
        <begin position="435"/>
        <end position="462"/>
    </location>
</feature>
<proteinExistence type="predicted"/>
<dbReference type="eggNOG" id="COG1502">
    <property type="taxonomic scope" value="Bacteria"/>
</dbReference>
<evidence type="ECO:0000313" key="4">
    <source>
        <dbReference type="Proteomes" id="UP000000366"/>
    </source>
</evidence>
<feature type="domain" description="PLD phosphodiesterase" evidence="2">
    <location>
        <begin position="196"/>
        <end position="223"/>
    </location>
</feature>
<dbReference type="PANTHER" id="PTHR21248">
    <property type="entry name" value="CARDIOLIPIN SYNTHASE"/>
    <property type="match status" value="1"/>
</dbReference>
<dbReference type="GO" id="GO:0030572">
    <property type="term" value="F:phosphatidyltransferase activity"/>
    <property type="evidence" value="ECO:0007669"/>
    <property type="project" value="UniProtKB-ARBA"/>
</dbReference>
<dbReference type="PROSITE" id="PS50035">
    <property type="entry name" value="PLD"/>
    <property type="match status" value="2"/>
</dbReference>
<dbReference type="CDD" id="cd09111">
    <property type="entry name" value="PLDc_ymdC_like_1"/>
    <property type="match status" value="1"/>
</dbReference>
<reference evidence="3 4" key="1">
    <citation type="journal article" date="2007" name="J. Bacteriol.">
        <title>Whole-genome analysis of the methyl tert-butyl ether-degrading beta-proteobacterium Methylibium petroleiphilum PM1.</title>
        <authorList>
            <person name="Kane S.R."/>
            <person name="Chakicherla A.Y."/>
            <person name="Chain P.S.G."/>
            <person name="Schmidt R."/>
            <person name="Shin M.W."/>
            <person name="Legler T.C."/>
            <person name="Scow K.M."/>
            <person name="Larimer F.W."/>
            <person name="Lucas S.M."/>
            <person name="Richardson P.M."/>
            <person name="Hristova K.R."/>
        </authorList>
    </citation>
    <scope>NUCLEOTIDE SEQUENCE [LARGE SCALE GENOMIC DNA]</scope>
    <source>
        <strain evidence="4">ATCC BAA-1232 / LMG 22953 / PM1</strain>
    </source>
</reference>
<dbReference type="STRING" id="420662.Mpe_A3742"/>
<dbReference type="KEGG" id="mpt:Mpe_A3742"/>
<keyword evidence="4" id="KW-1185">Reference proteome</keyword>
<dbReference type="AlphaFoldDB" id="A2SMA6"/>
<dbReference type="EMBL" id="CP000555">
    <property type="protein sequence ID" value="ABM96695.1"/>
    <property type="molecule type" value="Genomic_DNA"/>
</dbReference>
<evidence type="ECO:0000259" key="2">
    <source>
        <dbReference type="PROSITE" id="PS50035"/>
    </source>
</evidence>
<accession>A2SMA6</accession>
<evidence type="ECO:0000256" key="1">
    <source>
        <dbReference type="SAM" id="MobiDB-lite"/>
    </source>
</evidence>
<feature type="compositionally biased region" description="Basic and acidic residues" evidence="1">
    <location>
        <begin position="499"/>
        <end position="509"/>
    </location>
</feature>
<dbReference type="SUPFAM" id="SSF56024">
    <property type="entry name" value="Phospholipase D/nuclease"/>
    <property type="match status" value="2"/>
</dbReference>
<dbReference type="Proteomes" id="UP000000366">
    <property type="component" value="Chromosome"/>
</dbReference>
<dbReference type="GO" id="GO:0032049">
    <property type="term" value="P:cardiolipin biosynthetic process"/>
    <property type="evidence" value="ECO:0007669"/>
    <property type="project" value="UniProtKB-ARBA"/>
</dbReference>
<dbReference type="HOGENOM" id="CLU_026287_0_0_4"/>